<dbReference type="Proteomes" id="UP000233742">
    <property type="component" value="Chromosome"/>
</dbReference>
<dbReference type="PANTHER" id="PTHR43428:SF1">
    <property type="entry name" value="ARSENATE REDUCTASE"/>
    <property type="match status" value="1"/>
</dbReference>
<accession>A0A2K9ERN8</accession>
<name>A0A2K9ERN8_9RHOB</name>
<dbReference type="InterPro" id="IPR001845">
    <property type="entry name" value="HTH_ArsR_DNA-bd_dom"/>
</dbReference>
<dbReference type="CDD" id="cd00090">
    <property type="entry name" value="HTH_ARSR"/>
    <property type="match status" value="1"/>
</dbReference>
<dbReference type="PANTHER" id="PTHR43428">
    <property type="entry name" value="ARSENATE REDUCTASE"/>
    <property type="match status" value="1"/>
</dbReference>
<dbReference type="SMART" id="SM00226">
    <property type="entry name" value="LMWPc"/>
    <property type="match status" value="1"/>
</dbReference>
<dbReference type="CDD" id="cd16345">
    <property type="entry name" value="LMWP_ArsC"/>
    <property type="match status" value="1"/>
</dbReference>
<proteinExistence type="predicted"/>
<dbReference type="InterPro" id="IPR011991">
    <property type="entry name" value="ArsR-like_HTH"/>
</dbReference>
<evidence type="ECO:0000259" key="2">
    <source>
        <dbReference type="PROSITE" id="PS50987"/>
    </source>
</evidence>
<sequence length="290" mass="31242">MESKDALDCFASLSQATRLDVFRLLVRSGGDGMTAGEIAQTLDVRDNTLSTNLSILSNAGLVARRREGRRIRYFADLTTMRHLVDYLLSDCCGGSPDKCRPAINSLITAFDSARWQQSRMPDEPFNVLFLCTANSARSLIAEAVLNADPSGRFRAYSAGSQPSGQPHPRTLQLLGRLAHDPGDIRSKSWDEFDGPDAARMDFVFTVCDNAAGEVCPVWPGNPITAHWGMPDPAAASGTEAQQAAAFDATHKILAARMSAFTSLPIASLDRAALQAKVDDIGKQPEPTTAS</sequence>
<dbReference type="Pfam" id="PF01451">
    <property type="entry name" value="LMWPc"/>
    <property type="match status" value="1"/>
</dbReference>
<dbReference type="Gene3D" id="1.10.10.10">
    <property type="entry name" value="Winged helix-like DNA-binding domain superfamily/Winged helix DNA-binding domain"/>
    <property type="match status" value="1"/>
</dbReference>
<dbReference type="SMART" id="SM00418">
    <property type="entry name" value="HTH_ARSR"/>
    <property type="match status" value="1"/>
</dbReference>
<dbReference type="RefSeq" id="WP_101460125.1">
    <property type="nucleotide sequence ID" value="NZ_CP025408.1"/>
</dbReference>
<dbReference type="InterPro" id="IPR036388">
    <property type="entry name" value="WH-like_DNA-bd_sf"/>
</dbReference>
<feature type="domain" description="HTH arsR-type" evidence="2">
    <location>
        <begin position="1"/>
        <end position="95"/>
    </location>
</feature>
<dbReference type="GO" id="GO:0003700">
    <property type="term" value="F:DNA-binding transcription factor activity"/>
    <property type="evidence" value="ECO:0007669"/>
    <property type="project" value="InterPro"/>
</dbReference>
<keyword evidence="4" id="KW-1185">Reference proteome</keyword>
<gene>
    <name evidence="3" type="ORF">CUV01_08690</name>
</gene>
<dbReference type="Gene3D" id="3.40.50.2300">
    <property type="match status" value="1"/>
</dbReference>
<dbReference type="InterPro" id="IPR036196">
    <property type="entry name" value="Ptyr_pPase_sf"/>
</dbReference>
<evidence type="ECO:0000313" key="4">
    <source>
        <dbReference type="Proteomes" id="UP000233742"/>
    </source>
</evidence>
<dbReference type="PROSITE" id="PS50987">
    <property type="entry name" value="HTH_ARSR_2"/>
    <property type="match status" value="1"/>
</dbReference>
<evidence type="ECO:0000313" key="3">
    <source>
        <dbReference type="EMBL" id="AUH33456.1"/>
    </source>
</evidence>
<dbReference type="Pfam" id="PF12840">
    <property type="entry name" value="HTH_20"/>
    <property type="match status" value="1"/>
</dbReference>
<dbReference type="InterPro" id="IPR023485">
    <property type="entry name" value="Ptyr_pPase"/>
</dbReference>
<evidence type="ECO:0000256" key="1">
    <source>
        <dbReference type="ARBA" id="ARBA00022849"/>
    </source>
</evidence>
<dbReference type="AlphaFoldDB" id="A0A2K9ERN8"/>
<dbReference type="SUPFAM" id="SSF52788">
    <property type="entry name" value="Phosphotyrosine protein phosphatases I"/>
    <property type="match status" value="1"/>
</dbReference>
<dbReference type="PRINTS" id="PR00778">
    <property type="entry name" value="HTHARSR"/>
</dbReference>
<dbReference type="NCBIfam" id="NF033788">
    <property type="entry name" value="HTH_metalloreg"/>
    <property type="match status" value="1"/>
</dbReference>
<dbReference type="InterPro" id="IPR036390">
    <property type="entry name" value="WH_DNA-bd_sf"/>
</dbReference>
<dbReference type="KEGG" id="paro:CUV01_08690"/>
<organism evidence="3 4">
    <name type="scientific">Paracoccus tegillarcae</name>
    <dbReference type="NCBI Taxonomy" id="1529068"/>
    <lineage>
        <taxon>Bacteria</taxon>
        <taxon>Pseudomonadati</taxon>
        <taxon>Pseudomonadota</taxon>
        <taxon>Alphaproteobacteria</taxon>
        <taxon>Rhodobacterales</taxon>
        <taxon>Paracoccaceae</taxon>
        <taxon>Paracoccus</taxon>
    </lineage>
</organism>
<protein>
    <submittedName>
        <fullName evidence="3">ArsR family transcriptional regulator</fullName>
    </submittedName>
</protein>
<dbReference type="SUPFAM" id="SSF46785">
    <property type="entry name" value="Winged helix' DNA-binding domain"/>
    <property type="match status" value="1"/>
</dbReference>
<reference evidence="3 4" key="1">
    <citation type="submission" date="2017-12" db="EMBL/GenBank/DDBJ databases">
        <authorList>
            <person name="Hurst M.R.H."/>
        </authorList>
    </citation>
    <scope>NUCLEOTIDE SEQUENCE [LARGE SCALE GENOMIC DNA]</scope>
    <source>
        <strain evidence="3 4">BM15</strain>
    </source>
</reference>
<dbReference type="OrthoDB" id="9793058at2"/>
<keyword evidence="1" id="KW-0059">Arsenical resistance</keyword>
<dbReference type="EMBL" id="CP025408">
    <property type="protein sequence ID" value="AUH33456.1"/>
    <property type="molecule type" value="Genomic_DNA"/>
</dbReference>
<dbReference type="GO" id="GO:0046685">
    <property type="term" value="P:response to arsenic-containing substance"/>
    <property type="evidence" value="ECO:0007669"/>
    <property type="project" value="UniProtKB-KW"/>
</dbReference>